<reference evidence="2 3" key="1">
    <citation type="submission" date="2018-11" db="EMBL/GenBank/DDBJ databases">
        <authorList>
            <person name="Wuyts S."/>
        </authorList>
    </citation>
    <scope>NUCLEOTIDE SEQUENCE [LARGE SCALE GENOMIC DNA]</scope>
    <source>
        <strain evidence="2">Lactobacillus mudanjiangensis AMBF249</strain>
    </source>
</reference>
<keyword evidence="1" id="KW-0812">Transmembrane</keyword>
<dbReference type="AlphaFoldDB" id="A0A660DZ49"/>
<dbReference type="EMBL" id="UYIG01000112">
    <property type="protein sequence ID" value="VDG28344.1"/>
    <property type="molecule type" value="Genomic_DNA"/>
</dbReference>
<proteinExistence type="predicted"/>
<evidence type="ECO:0000313" key="2">
    <source>
        <dbReference type="EMBL" id="VDG28344.1"/>
    </source>
</evidence>
<keyword evidence="3" id="KW-1185">Reference proteome</keyword>
<gene>
    <name evidence="2" type="ORF">MUDAN_MDHGFNIF_00536</name>
</gene>
<name>A0A660DZ49_9LACO</name>
<dbReference type="OrthoDB" id="2173243at2"/>
<protein>
    <recommendedName>
        <fullName evidence="4">DUF2334 domain-containing protein</fullName>
    </recommendedName>
</protein>
<keyword evidence="1" id="KW-1133">Transmembrane helix</keyword>
<dbReference type="Proteomes" id="UP000289996">
    <property type="component" value="Unassembled WGS sequence"/>
</dbReference>
<evidence type="ECO:0000256" key="1">
    <source>
        <dbReference type="SAM" id="Phobius"/>
    </source>
</evidence>
<feature type="transmembrane region" description="Helical" evidence="1">
    <location>
        <begin position="495"/>
        <end position="514"/>
    </location>
</feature>
<organism evidence="2 3">
    <name type="scientific">Lactiplantibacillus mudanjiangensis</name>
    <dbReference type="NCBI Taxonomy" id="1296538"/>
    <lineage>
        <taxon>Bacteria</taxon>
        <taxon>Bacillati</taxon>
        <taxon>Bacillota</taxon>
        <taxon>Bacilli</taxon>
        <taxon>Lactobacillales</taxon>
        <taxon>Lactobacillaceae</taxon>
        <taxon>Lactiplantibacillus</taxon>
    </lineage>
</organism>
<dbReference type="RefSeq" id="WP_130851734.1">
    <property type="nucleotide sequence ID" value="NZ_UYIG01000112.1"/>
</dbReference>
<sequence>MKLKTLWRWGLLIVALFSFWYWGQPSSVEAATSKVLLVYDSQNVAQNDQTKIAAVQRLLTSVGVRVTTKAAADYRAGTLKHYQGVITMINWPQTDLNNADFVRDRQRFKGIRLHIGQNLTAAEAQGLQAKRQKLYHQQFTLQNKSGSRHQLLAFSETMTTLTQLPAKAQTIGWLKSQSVTKKTYPYGTIVGNQGYLPYFSAGGYSFVLAAQTIAQLFGKVGHYQPLLTITKVTPYSNMAVLDRLSRYLYQQSIPFAISTTTVGSNVHFKAYQRFARVLRNIENRGGVVFLKTPAVGGVTASSGKGLATLMDNYLIQFAQNQVFPVGISTSGYWNQDQVYRQYALTKADHILLLPNPASPVYAKQDNQATTFKQAIYGLNATSLETVRQGSALGKLADDFPVPTAVTFTMPNSQRSLNNLKRRLSQLNYQWFNPATEDTATKIVSGTATFQYRNGTYFLNGQATTITATQPHTKTLAAVKPEELWVNRFFKMQGTVLLIFFAITFGVFVLFIFLGRRVYVNMFKRK</sequence>
<accession>A0A660DZ49</accession>
<keyword evidence="1" id="KW-0472">Membrane</keyword>
<evidence type="ECO:0008006" key="4">
    <source>
        <dbReference type="Google" id="ProtNLM"/>
    </source>
</evidence>
<evidence type="ECO:0000313" key="3">
    <source>
        <dbReference type="Proteomes" id="UP000289996"/>
    </source>
</evidence>